<dbReference type="SUPFAM" id="SSF52047">
    <property type="entry name" value="RNI-like"/>
    <property type="match status" value="1"/>
</dbReference>
<dbReference type="Proteomes" id="UP000294933">
    <property type="component" value="Unassembled WGS sequence"/>
</dbReference>
<proteinExistence type="predicted"/>
<gene>
    <name evidence="1" type="ORF">BD410DRAFT_516041</name>
</gene>
<dbReference type="Gene3D" id="3.80.10.10">
    <property type="entry name" value="Ribonuclease Inhibitor"/>
    <property type="match status" value="1"/>
</dbReference>
<dbReference type="Gene3D" id="1.20.1280.50">
    <property type="match status" value="1"/>
</dbReference>
<accession>A0A4Y7PTR2</accession>
<evidence type="ECO:0000313" key="2">
    <source>
        <dbReference type="Proteomes" id="UP000294933"/>
    </source>
</evidence>
<dbReference type="STRING" id="50990.A0A4Y7PTR2"/>
<dbReference type="EMBL" id="ML170214">
    <property type="protein sequence ID" value="TDL17949.1"/>
    <property type="molecule type" value="Genomic_DNA"/>
</dbReference>
<evidence type="ECO:0000313" key="1">
    <source>
        <dbReference type="EMBL" id="TDL17949.1"/>
    </source>
</evidence>
<name>A0A4Y7PTR2_9AGAM</name>
<organism evidence="1 2">
    <name type="scientific">Rickenella mellea</name>
    <dbReference type="NCBI Taxonomy" id="50990"/>
    <lineage>
        <taxon>Eukaryota</taxon>
        <taxon>Fungi</taxon>
        <taxon>Dikarya</taxon>
        <taxon>Basidiomycota</taxon>
        <taxon>Agaricomycotina</taxon>
        <taxon>Agaricomycetes</taxon>
        <taxon>Hymenochaetales</taxon>
        <taxon>Rickenellaceae</taxon>
        <taxon>Rickenella</taxon>
    </lineage>
</organism>
<protein>
    <submittedName>
        <fullName evidence="1">Uncharacterized protein</fullName>
    </submittedName>
</protein>
<dbReference type="InterPro" id="IPR032675">
    <property type="entry name" value="LRR_dom_sf"/>
</dbReference>
<dbReference type="AlphaFoldDB" id="A0A4Y7PTR2"/>
<keyword evidence="2" id="KW-1185">Reference proteome</keyword>
<dbReference type="VEuPathDB" id="FungiDB:BD410DRAFT_516041"/>
<dbReference type="OrthoDB" id="2269034at2759"/>
<sequence length="529" mass="58914">MTRSSFEDVLHTNYVPTPSERHNITSLVQMMEVELSSLDQMILPLLGKRDTLNDQILAYKALLTPARRLLPELVGEVFTHSIPSGRDTSYSHDSSTCTFPRPRASETPLKLGRVCRRWRQIALSTPSLWSAIRIPKDWSVEGLQEWISRAASCNLSFDIAVNRRNVNALNLLASHQQRWKEIVLRYDDSDSLFMTEFTGSLSPNYSNLQTLDLGHRNTWDPPGRAGIRLVIESAPNLTHLILRTPIFHIIVPDQPPSLCLRNINIHSNSITTAELLSLLRMCPVVESVCAQLSFNFSLNMSGLHPDILNLGALKHLEISGLYATYQNTCLLDTLCCPALEVLSLTISSDPWSGELPVPNYTPNMKSFLRRSRPPLKILRLTGTAITIPSRELTDSIQLLPYLSCLDLSQVDRGYNEIVELLTGPTPPSDENISGCNCPQLNEIRLCKGNVYPSEPPSLPSDLVIKMILSRSTDGRNALTRVTIPSCSSREVLAHPRILDCIANGLVFIGHDMPENEWGEDSGWGGDAHG</sequence>
<reference evidence="1 2" key="1">
    <citation type="submission" date="2018-06" db="EMBL/GenBank/DDBJ databases">
        <title>A transcriptomic atlas of mushroom development highlights an independent origin of complex multicellularity.</title>
        <authorList>
            <consortium name="DOE Joint Genome Institute"/>
            <person name="Krizsan K."/>
            <person name="Almasi E."/>
            <person name="Merenyi Z."/>
            <person name="Sahu N."/>
            <person name="Viragh M."/>
            <person name="Koszo T."/>
            <person name="Mondo S."/>
            <person name="Kiss B."/>
            <person name="Balint B."/>
            <person name="Kues U."/>
            <person name="Barry K."/>
            <person name="Hegedus J.C."/>
            <person name="Henrissat B."/>
            <person name="Johnson J."/>
            <person name="Lipzen A."/>
            <person name="Ohm R."/>
            <person name="Nagy I."/>
            <person name="Pangilinan J."/>
            <person name="Yan J."/>
            <person name="Xiong Y."/>
            <person name="Grigoriev I.V."/>
            <person name="Hibbett D.S."/>
            <person name="Nagy L.G."/>
        </authorList>
    </citation>
    <scope>NUCLEOTIDE SEQUENCE [LARGE SCALE GENOMIC DNA]</scope>
    <source>
        <strain evidence="1 2">SZMC22713</strain>
    </source>
</reference>